<feature type="domain" description="D-alanyl-D-alanine carboxypeptidase-like core" evidence="3">
    <location>
        <begin position="102"/>
        <end position="230"/>
    </location>
</feature>
<evidence type="ECO:0000313" key="4">
    <source>
        <dbReference type="EMBL" id="RDZ17661.1"/>
    </source>
</evidence>
<keyword evidence="2" id="KW-0732">Signal</keyword>
<dbReference type="PROSITE" id="PS51257">
    <property type="entry name" value="PROKAR_LIPOPROTEIN"/>
    <property type="match status" value="1"/>
</dbReference>
<dbReference type="RefSeq" id="WP_116071485.1">
    <property type="nucleotide sequence ID" value="NZ_CP187630.1"/>
</dbReference>
<dbReference type="Pfam" id="PF02557">
    <property type="entry name" value="VanY"/>
    <property type="match status" value="1"/>
</dbReference>
<dbReference type="PANTHER" id="PTHR34385">
    <property type="entry name" value="D-ALANYL-D-ALANINE CARBOXYPEPTIDASE"/>
    <property type="match status" value="1"/>
</dbReference>
<dbReference type="SUPFAM" id="SSF55166">
    <property type="entry name" value="Hedgehog/DD-peptidase"/>
    <property type="match status" value="1"/>
</dbReference>
<dbReference type="InterPro" id="IPR009045">
    <property type="entry name" value="Zn_M74/Hedgehog-like"/>
</dbReference>
<proteinExistence type="predicted"/>
<comment type="caution">
    <text evidence="4">The sequence shown here is derived from an EMBL/GenBank/DDBJ whole genome shotgun (WGS) entry which is preliminary data.</text>
</comment>
<feature type="region of interest" description="Disordered" evidence="1">
    <location>
        <begin position="22"/>
        <end position="49"/>
    </location>
</feature>
<organism evidence="4 5">
    <name type="scientific">Priestia megaterium</name>
    <name type="common">Bacillus megaterium</name>
    <dbReference type="NCBI Taxonomy" id="1404"/>
    <lineage>
        <taxon>Bacteria</taxon>
        <taxon>Bacillati</taxon>
        <taxon>Bacillota</taxon>
        <taxon>Bacilli</taxon>
        <taxon>Bacillales</taxon>
        <taxon>Bacillaceae</taxon>
        <taxon>Priestia</taxon>
    </lineage>
</organism>
<accession>A0A3D8X7W3</accession>
<name>A0A3D8X7W3_PRIMG</name>
<sequence>MKYFLFICSLAFTLMIAGCGTSNSSSKPAREFTKNGQAQKLESSSASSSITKRNVDETVVIANPESVTALVNKKHQLPESYQPSDLVYAGVPFIFSEKIEKRMLRKPAAQALEELFRDAEKEGISLLGVSGYRSHERQKELFAFYAKRDGEEQARTYSAYPGTSEHETGLAIDVTGGSGMCAAADCFAATPEAHWLSKNSYQYGFIIRYPEGEEQVTGYKYEPWHLRYVGEKAAASIFNQYATLETYASKKKA</sequence>
<reference evidence="4 5" key="1">
    <citation type="journal article" date="2018" name="Appl. Environ. Microbiol.">
        <title>Antimicrobial susceptibility testing and tentative epidemiological cut-off values of five Bacillus species relevant for use as animal feed additives or for plant protection.</title>
        <authorList>
            <person name="Agerso Y."/>
            <person name="Stuer-Lauridsen B."/>
            <person name="Bjerre K."/>
            <person name="Jensen M.G."/>
            <person name="Johansen E."/>
            <person name="Bennedsen M."/>
            <person name="Brockmann E."/>
            <person name="Nielsen B."/>
        </authorList>
    </citation>
    <scope>NUCLEOTIDE SEQUENCE [LARGE SCALE GENOMIC DNA]</scope>
    <source>
        <strain evidence="4 5">CHCC20162</strain>
    </source>
</reference>
<dbReference type="InterPro" id="IPR003709">
    <property type="entry name" value="VanY-like_core_dom"/>
</dbReference>
<evidence type="ECO:0000256" key="1">
    <source>
        <dbReference type="SAM" id="MobiDB-lite"/>
    </source>
</evidence>
<evidence type="ECO:0000256" key="2">
    <source>
        <dbReference type="SAM" id="SignalP"/>
    </source>
</evidence>
<dbReference type="CDD" id="cd14852">
    <property type="entry name" value="LD-carboxypeptidase"/>
    <property type="match status" value="1"/>
</dbReference>
<dbReference type="Gene3D" id="3.30.1380.10">
    <property type="match status" value="1"/>
</dbReference>
<dbReference type="InterPro" id="IPR052179">
    <property type="entry name" value="DD-CPase-like"/>
</dbReference>
<dbReference type="AlphaFoldDB" id="A0A3D8X7W3"/>
<dbReference type="GO" id="GO:0008233">
    <property type="term" value="F:peptidase activity"/>
    <property type="evidence" value="ECO:0007669"/>
    <property type="project" value="InterPro"/>
</dbReference>
<evidence type="ECO:0000259" key="3">
    <source>
        <dbReference type="Pfam" id="PF02557"/>
    </source>
</evidence>
<feature type="signal peptide" evidence="2">
    <location>
        <begin position="1"/>
        <end position="17"/>
    </location>
</feature>
<feature type="chain" id="PRO_5039165152" evidence="2">
    <location>
        <begin position="18"/>
        <end position="253"/>
    </location>
</feature>
<dbReference type="Proteomes" id="UP000256519">
    <property type="component" value="Unassembled WGS sequence"/>
</dbReference>
<dbReference type="PANTHER" id="PTHR34385:SF1">
    <property type="entry name" value="PEPTIDOGLYCAN L-ALANYL-D-GLUTAMATE ENDOPEPTIDASE CWLK"/>
    <property type="match status" value="1"/>
</dbReference>
<dbReference type="GO" id="GO:0006508">
    <property type="term" value="P:proteolysis"/>
    <property type="evidence" value="ECO:0007669"/>
    <property type="project" value="InterPro"/>
</dbReference>
<dbReference type="InterPro" id="IPR058193">
    <property type="entry name" value="VanY/YodJ_core_dom"/>
</dbReference>
<gene>
    <name evidence="4" type="ORF">C3744_01805</name>
</gene>
<dbReference type="EMBL" id="PQWM01000006">
    <property type="protein sequence ID" value="RDZ17661.1"/>
    <property type="molecule type" value="Genomic_DNA"/>
</dbReference>
<evidence type="ECO:0000313" key="5">
    <source>
        <dbReference type="Proteomes" id="UP000256519"/>
    </source>
</evidence>
<protein>
    <submittedName>
        <fullName evidence="4">Peptidase M15</fullName>
    </submittedName>
</protein>